<proteinExistence type="predicted"/>
<dbReference type="Pfam" id="PF00069">
    <property type="entry name" value="Pkinase"/>
    <property type="match status" value="1"/>
</dbReference>
<dbReference type="SMART" id="SM00220">
    <property type="entry name" value="S_TKc"/>
    <property type="match status" value="1"/>
</dbReference>
<feature type="domain" description="Protein kinase" evidence="6">
    <location>
        <begin position="178"/>
        <end position="530"/>
    </location>
</feature>
<dbReference type="PROSITE" id="PS00108">
    <property type="entry name" value="PROTEIN_KINASE_ST"/>
    <property type="match status" value="1"/>
</dbReference>
<evidence type="ECO:0000313" key="7">
    <source>
        <dbReference type="EMBL" id="PVV02784.1"/>
    </source>
</evidence>
<evidence type="ECO:0000256" key="3">
    <source>
        <dbReference type="ARBA" id="ARBA00022741"/>
    </source>
</evidence>
<protein>
    <recommendedName>
        <fullName evidence="6">Protein kinase domain-containing protein</fullName>
    </recommendedName>
</protein>
<keyword evidence="2" id="KW-0808">Transferase</keyword>
<evidence type="ECO:0000256" key="5">
    <source>
        <dbReference type="ARBA" id="ARBA00022840"/>
    </source>
</evidence>
<dbReference type="OrthoDB" id="9332038at2759"/>
<dbReference type="Proteomes" id="UP000245609">
    <property type="component" value="Unassembled WGS sequence"/>
</dbReference>
<dbReference type="PANTHER" id="PTHR24058">
    <property type="entry name" value="DUAL SPECIFICITY PROTEIN KINASE"/>
    <property type="match status" value="1"/>
</dbReference>
<dbReference type="InterPro" id="IPR008271">
    <property type="entry name" value="Ser/Thr_kinase_AS"/>
</dbReference>
<keyword evidence="8" id="KW-1185">Reference proteome</keyword>
<keyword evidence="4" id="KW-0418">Kinase</keyword>
<dbReference type="AlphaFoldDB" id="A0A2T9ZDU5"/>
<keyword evidence="3" id="KW-0547">Nucleotide-binding</keyword>
<dbReference type="EMBL" id="MBFS01000335">
    <property type="protein sequence ID" value="PVV02784.1"/>
    <property type="molecule type" value="Genomic_DNA"/>
</dbReference>
<dbReference type="SUPFAM" id="SSF56112">
    <property type="entry name" value="Protein kinase-like (PK-like)"/>
    <property type="match status" value="1"/>
</dbReference>
<name>A0A2T9ZDU5_9FUNG</name>
<dbReference type="PROSITE" id="PS50011">
    <property type="entry name" value="PROTEIN_KINASE_DOM"/>
    <property type="match status" value="1"/>
</dbReference>
<dbReference type="STRING" id="133381.A0A2T9ZDU5"/>
<evidence type="ECO:0000259" key="6">
    <source>
        <dbReference type="PROSITE" id="PS50011"/>
    </source>
</evidence>
<dbReference type="InterPro" id="IPR000719">
    <property type="entry name" value="Prot_kinase_dom"/>
</dbReference>
<dbReference type="InterPro" id="IPR050494">
    <property type="entry name" value="Ser_Thr_dual-spec_kinase"/>
</dbReference>
<dbReference type="GO" id="GO:0005524">
    <property type="term" value="F:ATP binding"/>
    <property type="evidence" value="ECO:0007669"/>
    <property type="project" value="UniProtKB-KW"/>
</dbReference>
<dbReference type="GO" id="GO:0004674">
    <property type="term" value="F:protein serine/threonine kinase activity"/>
    <property type="evidence" value="ECO:0007669"/>
    <property type="project" value="UniProtKB-KW"/>
</dbReference>
<dbReference type="Gene3D" id="1.10.510.10">
    <property type="entry name" value="Transferase(Phosphotransferase) domain 1"/>
    <property type="match status" value="1"/>
</dbReference>
<organism evidence="7 8">
    <name type="scientific">Smittium megazygosporum</name>
    <dbReference type="NCBI Taxonomy" id="133381"/>
    <lineage>
        <taxon>Eukaryota</taxon>
        <taxon>Fungi</taxon>
        <taxon>Fungi incertae sedis</taxon>
        <taxon>Zoopagomycota</taxon>
        <taxon>Kickxellomycotina</taxon>
        <taxon>Harpellomycetes</taxon>
        <taxon>Harpellales</taxon>
        <taxon>Legeriomycetaceae</taxon>
        <taxon>Smittium</taxon>
    </lineage>
</organism>
<comment type="caution">
    <text evidence="7">The sequence shown here is derived from an EMBL/GenBank/DDBJ whole genome shotgun (WGS) entry which is preliminary data.</text>
</comment>
<keyword evidence="1" id="KW-0723">Serine/threonine-protein kinase</keyword>
<gene>
    <name evidence="7" type="ORF">BB560_002752</name>
</gene>
<sequence>MNSSINSVSQVCEIDQLAQLTLGLSDLYKQIEITKIRSQMPKSRIDSSFIKETTSVRTNRDSNLNNTAQSMFVNGTNFERKSGPISKENVICENNSLYEDNSLKFKKARQNRNYANLNTFDPVPKPSFLAKASSKIKSLTQSQFPLDSSREHGIIKRKDTRQSYVFQSQALSCIGSRYFIMNKIGSGRFCDVFLAFDAYSKPIVFKQGIDEYRLFVIKIMKTGENAIGISEHFILRGLHKLDNYIIQRHVCKSVRLLKTVNTSELLGLEYSDGDESRWSIAVVMNPLIGLSLLKSLELKLGRIYSDAPDPYVYQYQKIKLICALSKQILFALNEIHAAGVVHADLKPENIMLESKDSDCLKLIDFGNAVKLKNLYHYFRDFNIQPVWYRAPEVACRCEFGEKIDLWSVGCIICEMITHKPLFSSFNNYGLICEIVKLRGPIPLSMSSSVDFSYNPSLRENSLMKQPNIQGLSANKDLFSKTPHEEIKRQRNLAIRLNIDCPEALSLIDKLLTLDPLERINAKEALDHPFFIKY</sequence>
<dbReference type="InterPro" id="IPR011009">
    <property type="entry name" value="Kinase-like_dom_sf"/>
</dbReference>
<dbReference type="PANTHER" id="PTHR24058:SF28">
    <property type="entry name" value="SERINE_THREONINE-PROTEIN KINASE MINIBRAIN"/>
    <property type="match status" value="1"/>
</dbReference>
<reference evidence="7 8" key="1">
    <citation type="journal article" date="2018" name="MBio">
        <title>Comparative Genomics Reveals the Core Gene Toolbox for the Fungus-Insect Symbiosis.</title>
        <authorList>
            <person name="Wang Y."/>
            <person name="Stata M."/>
            <person name="Wang W."/>
            <person name="Stajich J.E."/>
            <person name="White M.M."/>
            <person name="Moncalvo J.M."/>
        </authorList>
    </citation>
    <scope>NUCLEOTIDE SEQUENCE [LARGE SCALE GENOMIC DNA]</scope>
    <source>
        <strain evidence="7 8">SC-DP-2</strain>
    </source>
</reference>
<evidence type="ECO:0000313" key="8">
    <source>
        <dbReference type="Proteomes" id="UP000245609"/>
    </source>
</evidence>
<accession>A0A2T9ZDU5</accession>
<evidence type="ECO:0000256" key="1">
    <source>
        <dbReference type="ARBA" id="ARBA00022527"/>
    </source>
</evidence>
<keyword evidence="5" id="KW-0067">ATP-binding</keyword>
<evidence type="ECO:0000256" key="2">
    <source>
        <dbReference type="ARBA" id="ARBA00022679"/>
    </source>
</evidence>
<evidence type="ECO:0000256" key="4">
    <source>
        <dbReference type="ARBA" id="ARBA00022777"/>
    </source>
</evidence>